<dbReference type="Proteomes" id="UP001332243">
    <property type="component" value="Unassembled WGS sequence"/>
</dbReference>
<protein>
    <submittedName>
        <fullName evidence="2">GNAT family N-acetyltransferase</fullName>
        <ecNumber evidence="2">2.3.1.-</ecNumber>
    </submittedName>
</protein>
<reference evidence="2 3" key="1">
    <citation type="submission" date="2024-01" db="EMBL/GenBank/DDBJ databases">
        <title>Genome insights into Plantactinospora sonchi sp. nov.</title>
        <authorList>
            <person name="Wang L."/>
        </authorList>
    </citation>
    <scope>NUCLEOTIDE SEQUENCE [LARGE SCALE GENOMIC DNA]</scope>
    <source>
        <strain evidence="2 3">NEAU-QY2</strain>
    </source>
</reference>
<dbReference type="SUPFAM" id="SSF55729">
    <property type="entry name" value="Acyl-CoA N-acyltransferases (Nat)"/>
    <property type="match status" value="1"/>
</dbReference>
<keyword evidence="3" id="KW-1185">Reference proteome</keyword>
<comment type="caution">
    <text evidence="2">The sequence shown here is derived from an EMBL/GenBank/DDBJ whole genome shotgun (WGS) entry which is preliminary data.</text>
</comment>
<sequence length="173" mass="18685">MSEIVVRAMEPADRDAVDALHEREWGGPYVIAHDVRYDLRELPALVAVDAAGAILGALVWRLDERGLEVVSVVADKPGGGVGTTLLAAAAETAVQHDADRLWLITSNDNLRALRFYQRRGLRIVAVDPGAVDRARLVKPTIPTVGEDGIPLHDELLLEQRLAGPAGPARPRRG</sequence>
<name>A0ABU7RY34_9ACTN</name>
<dbReference type="RefSeq" id="WP_331216193.1">
    <property type="nucleotide sequence ID" value="NZ_JAZGQK010000017.1"/>
</dbReference>
<keyword evidence="2" id="KW-0012">Acyltransferase</keyword>
<proteinExistence type="predicted"/>
<dbReference type="EC" id="2.3.1.-" evidence="2"/>
<evidence type="ECO:0000313" key="2">
    <source>
        <dbReference type="EMBL" id="MEE6261099.1"/>
    </source>
</evidence>
<organism evidence="2 3">
    <name type="scientific">Plantactinospora sonchi</name>
    <dbReference type="NCBI Taxonomy" id="1544735"/>
    <lineage>
        <taxon>Bacteria</taxon>
        <taxon>Bacillati</taxon>
        <taxon>Actinomycetota</taxon>
        <taxon>Actinomycetes</taxon>
        <taxon>Micromonosporales</taxon>
        <taxon>Micromonosporaceae</taxon>
        <taxon>Plantactinospora</taxon>
    </lineage>
</organism>
<keyword evidence="2" id="KW-0808">Transferase</keyword>
<dbReference type="PROSITE" id="PS51186">
    <property type="entry name" value="GNAT"/>
    <property type="match status" value="1"/>
</dbReference>
<accession>A0ABU7RY34</accession>
<dbReference type="Gene3D" id="3.40.630.30">
    <property type="match status" value="1"/>
</dbReference>
<gene>
    <name evidence="2" type="ORF">V1633_21700</name>
</gene>
<feature type="domain" description="N-acetyltransferase" evidence="1">
    <location>
        <begin position="4"/>
        <end position="142"/>
    </location>
</feature>
<dbReference type="InterPro" id="IPR000182">
    <property type="entry name" value="GNAT_dom"/>
</dbReference>
<dbReference type="GO" id="GO:0016746">
    <property type="term" value="F:acyltransferase activity"/>
    <property type="evidence" value="ECO:0007669"/>
    <property type="project" value="UniProtKB-KW"/>
</dbReference>
<dbReference type="InterPro" id="IPR016181">
    <property type="entry name" value="Acyl_CoA_acyltransferase"/>
</dbReference>
<dbReference type="Pfam" id="PF00583">
    <property type="entry name" value="Acetyltransf_1"/>
    <property type="match status" value="1"/>
</dbReference>
<evidence type="ECO:0000259" key="1">
    <source>
        <dbReference type="PROSITE" id="PS51186"/>
    </source>
</evidence>
<evidence type="ECO:0000313" key="3">
    <source>
        <dbReference type="Proteomes" id="UP001332243"/>
    </source>
</evidence>
<dbReference type="EMBL" id="JAZGQK010000017">
    <property type="protein sequence ID" value="MEE6261099.1"/>
    <property type="molecule type" value="Genomic_DNA"/>
</dbReference>